<dbReference type="SUPFAM" id="SSF46894">
    <property type="entry name" value="C-terminal effector domain of the bipartite response regulators"/>
    <property type="match status" value="1"/>
</dbReference>
<evidence type="ECO:0000313" key="5">
    <source>
        <dbReference type="Proteomes" id="UP000199630"/>
    </source>
</evidence>
<gene>
    <name evidence="4" type="ORF">SAMN04487991_2819</name>
</gene>
<keyword evidence="2" id="KW-1133">Transmembrane helix</keyword>
<feature type="domain" description="HTH luxR-type" evidence="3">
    <location>
        <begin position="91"/>
        <end position="156"/>
    </location>
</feature>
<accession>A0A1I3TQI0</accession>
<dbReference type="CDD" id="cd06170">
    <property type="entry name" value="LuxR_C_like"/>
    <property type="match status" value="1"/>
</dbReference>
<dbReference type="AlphaFoldDB" id="A0A1I3TQI0"/>
<dbReference type="InterPro" id="IPR039420">
    <property type="entry name" value="WalR-like"/>
</dbReference>
<dbReference type="OrthoDB" id="8277135at2"/>
<dbReference type="Proteomes" id="UP000199630">
    <property type="component" value="Unassembled WGS sequence"/>
</dbReference>
<keyword evidence="2" id="KW-0472">Membrane</keyword>
<dbReference type="InterPro" id="IPR036388">
    <property type="entry name" value="WH-like_DNA-bd_sf"/>
</dbReference>
<feature type="transmembrane region" description="Helical" evidence="2">
    <location>
        <begin position="6"/>
        <end position="26"/>
    </location>
</feature>
<evidence type="ECO:0000313" key="4">
    <source>
        <dbReference type="EMBL" id="SFJ72609.1"/>
    </source>
</evidence>
<dbReference type="PANTHER" id="PTHR43214">
    <property type="entry name" value="TWO-COMPONENT RESPONSE REGULATOR"/>
    <property type="match status" value="1"/>
</dbReference>
<evidence type="ECO:0000256" key="1">
    <source>
        <dbReference type="ARBA" id="ARBA00023125"/>
    </source>
</evidence>
<sequence>MTLRYLIRLGLVLYLVSALVFLHELMREIFGIGFYRSTWIVHEITELAVLVGFVIGGLFIWRGHRLVQARNGEVERLLSAARGEFSAMIQTQFDQWGLSAAERDIALLTAKGLTVAEIAQARSTSQGTVKSQNSTIYKKAGVSNRTQLVVALIDELLISPEPVELPAPGAASKKNPEPV</sequence>
<dbReference type="EMBL" id="FORH01000005">
    <property type="protein sequence ID" value="SFJ72609.1"/>
    <property type="molecule type" value="Genomic_DNA"/>
</dbReference>
<name>A0A1I3TQI0_9RHOB</name>
<dbReference type="GO" id="GO:0006355">
    <property type="term" value="P:regulation of DNA-templated transcription"/>
    <property type="evidence" value="ECO:0007669"/>
    <property type="project" value="InterPro"/>
</dbReference>
<keyword evidence="1" id="KW-0238">DNA-binding</keyword>
<keyword evidence="5" id="KW-1185">Reference proteome</keyword>
<dbReference type="GO" id="GO:0003677">
    <property type="term" value="F:DNA binding"/>
    <property type="evidence" value="ECO:0007669"/>
    <property type="project" value="UniProtKB-KW"/>
</dbReference>
<dbReference type="SMART" id="SM00421">
    <property type="entry name" value="HTH_LUXR"/>
    <property type="match status" value="1"/>
</dbReference>
<dbReference type="Pfam" id="PF00196">
    <property type="entry name" value="GerE"/>
    <property type="match status" value="1"/>
</dbReference>
<dbReference type="InterPro" id="IPR016032">
    <property type="entry name" value="Sig_transdc_resp-reg_C-effctor"/>
</dbReference>
<dbReference type="PROSITE" id="PS50043">
    <property type="entry name" value="HTH_LUXR_2"/>
    <property type="match status" value="1"/>
</dbReference>
<organism evidence="4 5">
    <name type="scientific">Celeribacter neptunius</name>
    <dbReference type="NCBI Taxonomy" id="588602"/>
    <lineage>
        <taxon>Bacteria</taxon>
        <taxon>Pseudomonadati</taxon>
        <taxon>Pseudomonadota</taxon>
        <taxon>Alphaproteobacteria</taxon>
        <taxon>Rhodobacterales</taxon>
        <taxon>Roseobacteraceae</taxon>
        <taxon>Celeribacter</taxon>
    </lineage>
</organism>
<reference evidence="5" key="1">
    <citation type="submission" date="2016-10" db="EMBL/GenBank/DDBJ databases">
        <authorList>
            <person name="Varghese N."/>
            <person name="Submissions S."/>
        </authorList>
    </citation>
    <scope>NUCLEOTIDE SEQUENCE [LARGE SCALE GENOMIC DNA]</scope>
    <source>
        <strain evidence="5">DSM 26471</strain>
    </source>
</reference>
<proteinExistence type="predicted"/>
<keyword evidence="2" id="KW-0812">Transmembrane</keyword>
<dbReference type="Gene3D" id="1.10.10.10">
    <property type="entry name" value="Winged helix-like DNA-binding domain superfamily/Winged helix DNA-binding domain"/>
    <property type="match status" value="1"/>
</dbReference>
<dbReference type="STRING" id="588602.SAMN04487991_2819"/>
<evidence type="ECO:0000256" key="2">
    <source>
        <dbReference type="SAM" id="Phobius"/>
    </source>
</evidence>
<evidence type="ECO:0000259" key="3">
    <source>
        <dbReference type="PROSITE" id="PS50043"/>
    </source>
</evidence>
<feature type="transmembrane region" description="Helical" evidence="2">
    <location>
        <begin position="38"/>
        <end position="61"/>
    </location>
</feature>
<dbReference type="InterPro" id="IPR000792">
    <property type="entry name" value="Tscrpt_reg_LuxR_C"/>
</dbReference>
<dbReference type="PRINTS" id="PR00038">
    <property type="entry name" value="HTHLUXR"/>
</dbReference>
<dbReference type="RefSeq" id="WP_090061331.1">
    <property type="nucleotide sequence ID" value="NZ_FORH01000005.1"/>
</dbReference>
<protein>
    <submittedName>
        <fullName evidence="4">Regulatory protein, luxR family</fullName>
    </submittedName>
</protein>